<feature type="compositionally biased region" description="Polar residues" evidence="3">
    <location>
        <begin position="73"/>
        <end position="84"/>
    </location>
</feature>
<comment type="caution">
    <text evidence="4">The sequence shown here is derived from an EMBL/GenBank/DDBJ whole genome shotgun (WGS) entry which is preliminary data.</text>
</comment>
<feature type="compositionally biased region" description="Polar residues" evidence="3">
    <location>
        <begin position="200"/>
        <end position="216"/>
    </location>
</feature>
<dbReference type="AlphaFoldDB" id="A0A2C6KZU2"/>
<dbReference type="GO" id="GO:0030488">
    <property type="term" value="P:tRNA methylation"/>
    <property type="evidence" value="ECO:0007669"/>
    <property type="project" value="TreeGrafter"/>
</dbReference>
<sequence>AETQEEGSVGARDFKGKDVFVPWHLQKKLDLRPSENIPSESNGSRKKECNGGEHGSVGDSFGRGDAEGKDSAHQSNCNGQSTHSRLGRVAEAVKSVKGEDGISDEKELTVPTRNRQAADETEGHVSQRDSERTARRHDARSPPGTVALENLLEPGAIADGRAQGLKDIGTSSGRDSQYFGNHDLVGKDAQVSGREEKSDTNSLSHKGNPDSVSSDQQSKDCMEPKDDESGITTLFRYYHVFSKEEILGLCRQVDGLEVVECYFDANNWGVILRKT</sequence>
<dbReference type="OrthoDB" id="271595at2759"/>
<dbReference type="GO" id="GO:0002098">
    <property type="term" value="P:tRNA wobble uridine modification"/>
    <property type="evidence" value="ECO:0007669"/>
    <property type="project" value="TreeGrafter"/>
</dbReference>
<dbReference type="GO" id="GO:0000049">
    <property type="term" value="F:tRNA binding"/>
    <property type="evidence" value="ECO:0007669"/>
    <property type="project" value="TreeGrafter"/>
</dbReference>
<keyword evidence="2 4" id="KW-0808">Transferase</keyword>
<keyword evidence="5" id="KW-1185">Reference proteome</keyword>
<dbReference type="InterPro" id="IPR051422">
    <property type="entry name" value="AlkB_tRNA_MeTrf/Diox"/>
</dbReference>
<dbReference type="InterPro" id="IPR029063">
    <property type="entry name" value="SAM-dependent_MTases_sf"/>
</dbReference>
<feature type="compositionally biased region" description="Basic and acidic residues" evidence="3">
    <location>
        <begin position="217"/>
        <end position="226"/>
    </location>
</feature>
<dbReference type="VEuPathDB" id="ToxoDB:CSUI_004142"/>
<evidence type="ECO:0000313" key="5">
    <source>
        <dbReference type="Proteomes" id="UP000221165"/>
    </source>
</evidence>
<dbReference type="Proteomes" id="UP000221165">
    <property type="component" value="Unassembled WGS sequence"/>
</dbReference>
<dbReference type="PANTHER" id="PTHR13069">
    <property type="entry name" value="ALKYLATED DNA REPAIR PROTEIN ALKB HOMOLOG 8"/>
    <property type="match status" value="1"/>
</dbReference>
<dbReference type="GO" id="GO:0106335">
    <property type="term" value="F:tRNA (5-carboxymethyluridine(34)-5-O)-methyltransferase activity"/>
    <property type="evidence" value="ECO:0007669"/>
    <property type="project" value="TreeGrafter"/>
</dbReference>
<proteinExistence type="predicted"/>
<dbReference type="GO" id="GO:0005634">
    <property type="term" value="C:nucleus"/>
    <property type="evidence" value="ECO:0007669"/>
    <property type="project" value="TreeGrafter"/>
</dbReference>
<dbReference type="PANTHER" id="PTHR13069:SF21">
    <property type="entry name" value="ALKYLATED DNA REPAIR PROTEIN ALKB HOMOLOG 8"/>
    <property type="match status" value="1"/>
</dbReference>
<reference evidence="4 5" key="1">
    <citation type="journal article" date="2017" name="Int. J. Parasitol.">
        <title>The genome of the protozoan parasite Cystoisospora suis and a reverse vaccinology approach to identify vaccine candidates.</title>
        <authorList>
            <person name="Palmieri N."/>
            <person name="Shrestha A."/>
            <person name="Ruttkowski B."/>
            <person name="Beck T."/>
            <person name="Vogl C."/>
            <person name="Tomley F."/>
            <person name="Blake D.P."/>
            <person name="Joachim A."/>
        </authorList>
    </citation>
    <scope>NUCLEOTIDE SEQUENCE [LARGE SCALE GENOMIC DNA]</scope>
    <source>
        <strain evidence="4 5">Wien I</strain>
    </source>
</reference>
<evidence type="ECO:0000256" key="3">
    <source>
        <dbReference type="SAM" id="MobiDB-lite"/>
    </source>
</evidence>
<feature type="compositionally biased region" description="Basic and acidic residues" evidence="3">
    <location>
        <begin position="116"/>
        <end position="133"/>
    </location>
</feature>
<gene>
    <name evidence="4" type="ORF">CSUI_004142</name>
</gene>
<evidence type="ECO:0000256" key="2">
    <source>
        <dbReference type="ARBA" id="ARBA00022679"/>
    </source>
</evidence>
<evidence type="ECO:0000313" key="4">
    <source>
        <dbReference type="EMBL" id="PHJ22009.1"/>
    </source>
</evidence>
<evidence type="ECO:0000256" key="1">
    <source>
        <dbReference type="ARBA" id="ARBA00022603"/>
    </source>
</evidence>
<protein>
    <submittedName>
        <fullName evidence="4">Methyltransferase domain-containing protein</fullName>
    </submittedName>
</protein>
<organism evidence="4 5">
    <name type="scientific">Cystoisospora suis</name>
    <dbReference type="NCBI Taxonomy" id="483139"/>
    <lineage>
        <taxon>Eukaryota</taxon>
        <taxon>Sar</taxon>
        <taxon>Alveolata</taxon>
        <taxon>Apicomplexa</taxon>
        <taxon>Conoidasida</taxon>
        <taxon>Coccidia</taxon>
        <taxon>Eucoccidiorida</taxon>
        <taxon>Eimeriorina</taxon>
        <taxon>Sarcocystidae</taxon>
        <taxon>Cystoisospora</taxon>
    </lineage>
</organism>
<feature type="compositionally biased region" description="Basic and acidic residues" evidence="3">
    <location>
        <begin position="62"/>
        <end position="72"/>
    </location>
</feature>
<feature type="compositionally biased region" description="Basic and acidic residues" evidence="3">
    <location>
        <begin position="94"/>
        <end position="108"/>
    </location>
</feature>
<dbReference type="Gene3D" id="3.40.50.150">
    <property type="entry name" value="Vaccinia Virus protein VP39"/>
    <property type="match status" value="1"/>
</dbReference>
<accession>A0A2C6KZU2</accession>
<name>A0A2C6KZU2_9APIC</name>
<dbReference type="EMBL" id="MIGC01001879">
    <property type="protein sequence ID" value="PHJ22009.1"/>
    <property type="molecule type" value="Genomic_DNA"/>
</dbReference>
<feature type="compositionally biased region" description="Polar residues" evidence="3">
    <location>
        <begin position="169"/>
        <end position="179"/>
    </location>
</feature>
<feature type="non-terminal residue" evidence="4">
    <location>
        <position position="1"/>
    </location>
</feature>
<feature type="region of interest" description="Disordered" evidence="3">
    <location>
        <begin position="28"/>
        <end position="226"/>
    </location>
</feature>
<keyword evidence="1 4" id="KW-0489">Methyltransferase</keyword>
<dbReference type="GO" id="GO:0005737">
    <property type="term" value="C:cytoplasm"/>
    <property type="evidence" value="ECO:0007669"/>
    <property type="project" value="TreeGrafter"/>
</dbReference>
<dbReference type="RefSeq" id="XP_067923686.1">
    <property type="nucleotide sequence ID" value="XM_068064337.1"/>
</dbReference>
<dbReference type="GeneID" id="94427548"/>